<dbReference type="Proteomes" id="UP000886740">
    <property type="component" value="Unassembled WGS sequence"/>
</dbReference>
<reference evidence="2" key="2">
    <citation type="submission" date="2021-04" db="EMBL/GenBank/DDBJ databases">
        <authorList>
            <person name="Gilroy R."/>
        </authorList>
    </citation>
    <scope>NUCLEOTIDE SEQUENCE</scope>
    <source>
        <strain evidence="2">ChiGjej6B6-14162</strain>
    </source>
</reference>
<gene>
    <name evidence="2" type="ORF">H9977_11400</name>
</gene>
<evidence type="ECO:0000313" key="3">
    <source>
        <dbReference type="Proteomes" id="UP000886740"/>
    </source>
</evidence>
<comment type="caution">
    <text evidence="2">The sequence shown here is derived from an EMBL/GenBank/DDBJ whole genome shotgun (WGS) entry which is preliminary data.</text>
</comment>
<evidence type="ECO:0000259" key="1">
    <source>
        <dbReference type="Pfam" id="PF13568"/>
    </source>
</evidence>
<reference evidence="2" key="1">
    <citation type="journal article" date="2021" name="PeerJ">
        <title>Extensive microbial diversity within the chicken gut microbiome revealed by metagenomics and culture.</title>
        <authorList>
            <person name="Gilroy R."/>
            <person name="Ravi A."/>
            <person name="Getino M."/>
            <person name="Pursley I."/>
            <person name="Horton D.L."/>
            <person name="Alikhan N.F."/>
            <person name="Baker D."/>
            <person name="Gharbi K."/>
            <person name="Hall N."/>
            <person name="Watson M."/>
            <person name="Adriaenssens E.M."/>
            <person name="Foster-Nyarko E."/>
            <person name="Jarju S."/>
            <person name="Secka A."/>
            <person name="Antonio M."/>
            <person name="Oren A."/>
            <person name="Chaudhuri R.R."/>
            <person name="La Ragione R."/>
            <person name="Hildebrand F."/>
            <person name="Pallen M.J."/>
        </authorList>
    </citation>
    <scope>NUCLEOTIDE SEQUENCE</scope>
    <source>
        <strain evidence="2">ChiGjej6B6-14162</strain>
    </source>
</reference>
<dbReference type="AlphaFoldDB" id="A0A9D1X9X3"/>
<name>A0A9D1X9X3_9BACT</name>
<protein>
    <submittedName>
        <fullName evidence="2">PorT family protein</fullName>
    </submittedName>
</protein>
<evidence type="ECO:0000313" key="2">
    <source>
        <dbReference type="EMBL" id="HIX75618.1"/>
    </source>
</evidence>
<dbReference type="InterPro" id="IPR025665">
    <property type="entry name" value="Beta-barrel_OMP_2"/>
</dbReference>
<organism evidence="2 3">
    <name type="scientific">Candidatus Parabacteroides intestinipullorum</name>
    <dbReference type="NCBI Taxonomy" id="2838723"/>
    <lineage>
        <taxon>Bacteria</taxon>
        <taxon>Pseudomonadati</taxon>
        <taxon>Bacteroidota</taxon>
        <taxon>Bacteroidia</taxon>
        <taxon>Bacteroidales</taxon>
        <taxon>Tannerellaceae</taxon>
        <taxon>Parabacteroides</taxon>
    </lineage>
</organism>
<proteinExistence type="predicted"/>
<accession>A0A9D1X9X3</accession>
<dbReference type="EMBL" id="DXEL01000078">
    <property type="protein sequence ID" value="HIX75618.1"/>
    <property type="molecule type" value="Genomic_DNA"/>
</dbReference>
<dbReference type="Pfam" id="PF13568">
    <property type="entry name" value="OMP_b-brl_2"/>
    <property type="match status" value="1"/>
</dbReference>
<sequence length="238" mass="26878">MRKFLLIGISCIACLYAHSQTILDIKDKRFNYGAKIGMDATFPIVRTLSINNVEAENILTEYQVGWEATIFCRINFNRFFIQPNLSWSKANGSIRFYIPDPSVSGTTGVSITNSTLHMEAKSINAPILIGYNLVREDPYGLSFMIGPKFRYNYNNLYTYGHGDNTEYFQSTGSPYGISITTAIGVNIGRLFFDFMYDFGINRTETEFQTQDSPIPTSNTNLLVSKRVNSMSISLGFLF</sequence>
<feature type="domain" description="Outer membrane protein beta-barrel" evidence="1">
    <location>
        <begin position="28"/>
        <end position="202"/>
    </location>
</feature>